<dbReference type="InterPro" id="IPR005941">
    <property type="entry name" value="DapE_proteobac"/>
</dbReference>
<evidence type="ECO:0000256" key="3">
    <source>
        <dbReference type="ARBA" id="ARBA00006746"/>
    </source>
</evidence>
<dbReference type="EC" id="3.5.1.18" evidence="5"/>
<dbReference type="GO" id="GO:0019877">
    <property type="term" value="P:diaminopimelate biosynthetic process"/>
    <property type="evidence" value="ECO:0007669"/>
    <property type="project" value="UniProtKB-KW"/>
</dbReference>
<evidence type="ECO:0000256" key="14">
    <source>
        <dbReference type="ARBA" id="ARBA00051301"/>
    </source>
</evidence>
<evidence type="ECO:0000256" key="10">
    <source>
        <dbReference type="ARBA" id="ARBA00022833"/>
    </source>
</evidence>
<dbReference type="GO" id="GO:0046872">
    <property type="term" value="F:metal ion binding"/>
    <property type="evidence" value="ECO:0007669"/>
    <property type="project" value="UniProtKB-KW"/>
</dbReference>
<dbReference type="HAMAP" id="MF_01690">
    <property type="entry name" value="DapE"/>
    <property type="match status" value="1"/>
</dbReference>
<evidence type="ECO:0000259" key="15">
    <source>
        <dbReference type="Pfam" id="PF07687"/>
    </source>
</evidence>
<dbReference type="PANTHER" id="PTHR43808">
    <property type="entry name" value="ACETYLORNITHINE DEACETYLASE"/>
    <property type="match status" value="1"/>
</dbReference>
<keyword evidence="10" id="KW-0862">Zinc</keyword>
<dbReference type="InterPro" id="IPR036264">
    <property type="entry name" value="Bact_exopeptidase_dim_dom"/>
</dbReference>
<keyword evidence="12" id="KW-0457">Lysine biosynthesis</keyword>
<keyword evidence="7" id="KW-0028">Amino-acid biosynthesis</keyword>
<dbReference type="CDD" id="cd03891">
    <property type="entry name" value="M20_DapE_proteobac"/>
    <property type="match status" value="1"/>
</dbReference>
<keyword evidence="9 16" id="KW-0378">Hydrolase</keyword>
<comment type="catalytic activity">
    <reaction evidence="14">
        <text>N-succinyl-(2S,6S)-2,6-diaminopimelate + H2O = (2S,6S)-2,6-diaminopimelate + succinate</text>
        <dbReference type="Rhea" id="RHEA:22608"/>
        <dbReference type="ChEBI" id="CHEBI:15377"/>
        <dbReference type="ChEBI" id="CHEBI:30031"/>
        <dbReference type="ChEBI" id="CHEBI:57609"/>
        <dbReference type="ChEBI" id="CHEBI:58087"/>
        <dbReference type="EC" id="3.5.1.18"/>
    </reaction>
</comment>
<dbReference type="Gene3D" id="3.30.70.360">
    <property type="match status" value="1"/>
</dbReference>
<evidence type="ECO:0000256" key="1">
    <source>
        <dbReference type="ARBA" id="ARBA00001947"/>
    </source>
</evidence>
<evidence type="ECO:0000256" key="5">
    <source>
        <dbReference type="ARBA" id="ARBA00011921"/>
    </source>
</evidence>
<dbReference type="Pfam" id="PF01546">
    <property type="entry name" value="Peptidase_M20"/>
    <property type="match status" value="1"/>
</dbReference>
<evidence type="ECO:0000256" key="9">
    <source>
        <dbReference type="ARBA" id="ARBA00022801"/>
    </source>
</evidence>
<dbReference type="GO" id="GO:0009089">
    <property type="term" value="P:lysine biosynthetic process via diaminopimelate"/>
    <property type="evidence" value="ECO:0007669"/>
    <property type="project" value="UniProtKB-UniPathway"/>
</dbReference>
<organism evidence="16">
    <name type="scientific">hydrothermal vent metagenome</name>
    <dbReference type="NCBI Taxonomy" id="652676"/>
    <lineage>
        <taxon>unclassified sequences</taxon>
        <taxon>metagenomes</taxon>
        <taxon>ecological metagenomes</taxon>
    </lineage>
</organism>
<evidence type="ECO:0000256" key="2">
    <source>
        <dbReference type="ARBA" id="ARBA00005130"/>
    </source>
</evidence>
<keyword evidence="8" id="KW-0479">Metal-binding</keyword>
<dbReference type="SUPFAM" id="SSF55031">
    <property type="entry name" value="Bacterial exopeptidase dimerisation domain"/>
    <property type="match status" value="1"/>
</dbReference>
<dbReference type="EMBL" id="UOEJ01000155">
    <property type="protein sequence ID" value="VAW01916.1"/>
    <property type="molecule type" value="Genomic_DNA"/>
</dbReference>
<feature type="domain" description="Peptidase M20 dimerisation" evidence="15">
    <location>
        <begin position="181"/>
        <end position="288"/>
    </location>
</feature>
<evidence type="ECO:0000313" key="16">
    <source>
        <dbReference type="EMBL" id="VAW01916.1"/>
    </source>
</evidence>
<dbReference type="GO" id="GO:0009014">
    <property type="term" value="F:succinyl-diaminopimelate desuccinylase activity"/>
    <property type="evidence" value="ECO:0007669"/>
    <property type="project" value="UniProtKB-EC"/>
</dbReference>
<dbReference type="UniPathway" id="UPA00034">
    <property type="reaction ID" value="UER00021"/>
</dbReference>
<reference evidence="16" key="1">
    <citation type="submission" date="2018-06" db="EMBL/GenBank/DDBJ databases">
        <authorList>
            <person name="Zhirakovskaya E."/>
        </authorList>
    </citation>
    <scope>NUCLEOTIDE SEQUENCE</scope>
</reference>
<dbReference type="InterPro" id="IPR001261">
    <property type="entry name" value="ArgE/DapE_CS"/>
</dbReference>
<evidence type="ECO:0000256" key="6">
    <source>
        <dbReference type="ARBA" id="ARBA00022391"/>
    </source>
</evidence>
<keyword evidence="11" id="KW-0220">Diaminopimelate biosynthesis</keyword>
<name>A0A3B0T4P9_9ZZZZ</name>
<comment type="pathway">
    <text evidence="2">Amino-acid biosynthesis; L-lysine biosynthesis via DAP pathway; LL-2,6-diaminopimelate from (S)-tetrahydrodipicolinate (succinylase route): step 3/3.</text>
</comment>
<proteinExistence type="inferred from homology"/>
<dbReference type="SUPFAM" id="SSF53187">
    <property type="entry name" value="Zn-dependent exopeptidases"/>
    <property type="match status" value="1"/>
</dbReference>
<dbReference type="InterPro" id="IPR011650">
    <property type="entry name" value="Peptidase_M20_dimer"/>
</dbReference>
<comment type="similarity">
    <text evidence="3">Belongs to the peptidase M20A family. DapE subfamily.</text>
</comment>
<gene>
    <name evidence="16" type="ORF">MNBD_ALPHA01-2234</name>
</gene>
<protein>
    <recommendedName>
        <fullName evidence="6">Succinyl-diaminopimelate desuccinylase</fullName>
        <ecNumber evidence="5">3.5.1.18</ecNumber>
    </recommendedName>
    <alternativeName>
        <fullName evidence="13">N-succinyl-LL-2,6-diaminoheptanedioate amidohydrolase</fullName>
    </alternativeName>
</protein>
<evidence type="ECO:0000256" key="12">
    <source>
        <dbReference type="ARBA" id="ARBA00023154"/>
    </source>
</evidence>
<dbReference type="PANTHER" id="PTHR43808:SF31">
    <property type="entry name" value="N-ACETYL-L-CITRULLINE DEACETYLASE"/>
    <property type="match status" value="1"/>
</dbReference>
<evidence type="ECO:0000256" key="4">
    <source>
        <dbReference type="ARBA" id="ARBA00011738"/>
    </source>
</evidence>
<sequence>MTLDAVRLAQELIRCPSVTPDDAGVMDVLQAALEGLGFTCHRLPFSEDGTATIDNLYARLGTAAPNFCFAGHTDVVPAGRADHWQDGPFDGVIRDGMLYGRGAVDMKGAIAAFVAAVSGFIDNNADFGGSISFLITGDEEGPAVNGTVKMLDWLADHGEKLDYCLVGEPTNPGRIGDMAKIGRRGSLNAKLTVRGTAGHVAYPHLADNPIPRLLRMLDGLLAKKLDDGNEYFQPSNLEIVSVDVGNMASNVIPPQAVAIINIRFNNQQTDAALQQWIRSVCDEVGGEYDLEMKASGDAFLTPPGRLSTLIGDAVKTVTGRTVELSTSGGTSDARFIKDHCPVSEFGLVNKTMHKVDECVDLGDLDQLTKIYREILIAFFRE</sequence>
<dbReference type="Gene3D" id="3.40.630.10">
    <property type="entry name" value="Zn peptidases"/>
    <property type="match status" value="2"/>
</dbReference>
<dbReference type="Pfam" id="PF07687">
    <property type="entry name" value="M20_dimer"/>
    <property type="match status" value="1"/>
</dbReference>
<dbReference type="GO" id="GO:0006526">
    <property type="term" value="P:L-arginine biosynthetic process"/>
    <property type="evidence" value="ECO:0007669"/>
    <property type="project" value="TreeGrafter"/>
</dbReference>
<dbReference type="PROSITE" id="PS00759">
    <property type="entry name" value="ARGE_DAPE_CPG2_2"/>
    <property type="match status" value="1"/>
</dbReference>
<evidence type="ECO:0000256" key="11">
    <source>
        <dbReference type="ARBA" id="ARBA00022915"/>
    </source>
</evidence>
<dbReference type="InterPro" id="IPR002933">
    <property type="entry name" value="Peptidase_M20"/>
</dbReference>
<dbReference type="AlphaFoldDB" id="A0A3B0T4P9"/>
<dbReference type="NCBIfam" id="NF009557">
    <property type="entry name" value="PRK13009.1"/>
    <property type="match status" value="1"/>
</dbReference>
<accession>A0A3B0T4P9</accession>
<dbReference type="GO" id="GO:0008777">
    <property type="term" value="F:acetylornithine deacetylase activity"/>
    <property type="evidence" value="ECO:0007669"/>
    <property type="project" value="TreeGrafter"/>
</dbReference>
<evidence type="ECO:0000256" key="13">
    <source>
        <dbReference type="ARBA" id="ARBA00031891"/>
    </source>
</evidence>
<evidence type="ECO:0000256" key="8">
    <source>
        <dbReference type="ARBA" id="ARBA00022723"/>
    </source>
</evidence>
<comment type="subunit">
    <text evidence="4">Homodimer.</text>
</comment>
<comment type="cofactor">
    <cofactor evidence="1">
        <name>Zn(2+)</name>
        <dbReference type="ChEBI" id="CHEBI:29105"/>
    </cofactor>
</comment>
<dbReference type="InterPro" id="IPR050072">
    <property type="entry name" value="Peptidase_M20A"/>
</dbReference>
<dbReference type="NCBIfam" id="TIGR01246">
    <property type="entry name" value="dapE_proteo"/>
    <property type="match status" value="1"/>
</dbReference>
<evidence type="ECO:0000256" key="7">
    <source>
        <dbReference type="ARBA" id="ARBA00022605"/>
    </source>
</evidence>